<dbReference type="Gene3D" id="3.30.420.360">
    <property type="match status" value="1"/>
</dbReference>
<dbReference type="NCBIfam" id="TIGR00143">
    <property type="entry name" value="hypF"/>
    <property type="match status" value="1"/>
</dbReference>
<dbReference type="SUPFAM" id="SSF54975">
    <property type="entry name" value="Acylphosphatase/BLUF domain-like"/>
    <property type="match status" value="1"/>
</dbReference>
<comment type="pathway">
    <text evidence="1 8">Protein modification; [NiFe] hydrogenase maturation.</text>
</comment>
<evidence type="ECO:0000313" key="12">
    <source>
        <dbReference type="EMBL" id="CRH04985.1"/>
    </source>
</evidence>
<dbReference type="InterPro" id="IPR051060">
    <property type="entry name" value="Carbamoyltrans_HypF-like"/>
</dbReference>
<keyword evidence="9" id="KW-0378">Hydrolase</keyword>
<dbReference type="Pfam" id="PF22521">
    <property type="entry name" value="HypF_C_2"/>
    <property type="match status" value="1"/>
</dbReference>
<dbReference type="Pfam" id="PF07503">
    <property type="entry name" value="zf-HYPF"/>
    <property type="match status" value="2"/>
</dbReference>
<comment type="catalytic activity">
    <reaction evidence="9">
        <text>an acyl phosphate + H2O = a carboxylate + phosphate + H(+)</text>
        <dbReference type="Rhea" id="RHEA:14965"/>
        <dbReference type="ChEBI" id="CHEBI:15377"/>
        <dbReference type="ChEBI" id="CHEBI:15378"/>
        <dbReference type="ChEBI" id="CHEBI:29067"/>
        <dbReference type="ChEBI" id="CHEBI:43474"/>
        <dbReference type="ChEBI" id="CHEBI:59918"/>
        <dbReference type="EC" id="3.6.1.7"/>
    </reaction>
</comment>
<evidence type="ECO:0000256" key="6">
    <source>
        <dbReference type="ARBA" id="ARBA00022833"/>
    </source>
</evidence>
<dbReference type="EMBL" id="LO017727">
    <property type="protein sequence ID" value="CRH04985.1"/>
    <property type="molecule type" value="Genomic_DNA"/>
</dbReference>
<dbReference type="Gene3D" id="3.30.420.40">
    <property type="match status" value="1"/>
</dbReference>
<name>A0A1S7LDK3_MAGMO</name>
<accession>A0A1S7LDK3</accession>
<keyword evidence="3" id="KW-0436">Ligase</keyword>
<keyword evidence="6" id="KW-0862">Zinc</keyword>
<gene>
    <name evidence="12" type="primary">hypF</name>
    <name evidence="12" type="ORF">MAGMO_0784</name>
</gene>
<dbReference type="InterPro" id="IPR001792">
    <property type="entry name" value="Acylphosphatase-like_dom"/>
</dbReference>
<dbReference type="Gene3D" id="3.90.870.50">
    <property type="match status" value="1"/>
</dbReference>
<dbReference type="GO" id="GO:0051604">
    <property type="term" value="P:protein maturation"/>
    <property type="evidence" value="ECO:0007669"/>
    <property type="project" value="TreeGrafter"/>
</dbReference>
<evidence type="ECO:0000256" key="4">
    <source>
        <dbReference type="ARBA" id="ARBA00022723"/>
    </source>
</evidence>
<dbReference type="InterPro" id="IPR011125">
    <property type="entry name" value="Znf_HypF"/>
</dbReference>
<dbReference type="InterPro" id="IPR006070">
    <property type="entry name" value="Sua5-like_dom"/>
</dbReference>
<evidence type="ECO:0000256" key="2">
    <source>
        <dbReference type="ARBA" id="ARBA00008097"/>
    </source>
</evidence>
<dbReference type="PIRSF" id="PIRSF006256">
    <property type="entry name" value="CMPcnvr_hdrg_mat"/>
    <property type="match status" value="1"/>
</dbReference>
<feature type="domain" description="Acylphosphatase-like" evidence="10">
    <location>
        <begin position="2"/>
        <end position="88"/>
    </location>
</feature>
<protein>
    <recommendedName>
        <fullName evidence="8">Carbamoyltransferase HypF</fullName>
        <ecNumber evidence="8">6.2.-.-</ecNumber>
    </recommendedName>
</protein>
<dbReference type="PROSITE" id="PS00150">
    <property type="entry name" value="ACYLPHOSPHATASE_1"/>
    <property type="match status" value="1"/>
</dbReference>
<evidence type="ECO:0000259" key="11">
    <source>
        <dbReference type="PROSITE" id="PS51163"/>
    </source>
</evidence>
<keyword evidence="4" id="KW-0479">Metal-binding</keyword>
<dbReference type="PANTHER" id="PTHR42959:SF1">
    <property type="entry name" value="CARBAMOYLTRANSFERASE HYPF"/>
    <property type="match status" value="1"/>
</dbReference>
<comment type="catalytic activity">
    <reaction evidence="7 8">
        <text>C-terminal L-cysteinyl-[HypE protein] + carbamoyl phosphate + ATP + H2O = C-terminal S-carboxamide-L-cysteinyl-[HypE protein] + AMP + phosphate + diphosphate + H(+)</text>
        <dbReference type="Rhea" id="RHEA:55636"/>
        <dbReference type="Rhea" id="RHEA-COMP:14247"/>
        <dbReference type="Rhea" id="RHEA-COMP:14392"/>
        <dbReference type="ChEBI" id="CHEBI:15377"/>
        <dbReference type="ChEBI" id="CHEBI:15378"/>
        <dbReference type="ChEBI" id="CHEBI:30616"/>
        <dbReference type="ChEBI" id="CHEBI:33019"/>
        <dbReference type="ChEBI" id="CHEBI:43474"/>
        <dbReference type="ChEBI" id="CHEBI:58228"/>
        <dbReference type="ChEBI" id="CHEBI:76913"/>
        <dbReference type="ChEBI" id="CHEBI:139126"/>
        <dbReference type="ChEBI" id="CHEBI:456215"/>
    </reaction>
</comment>
<dbReference type="SUPFAM" id="SSF55821">
    <property type="entry name" value="YrdC/RibB"/>
    <property type="match status" value="1"/>
</dbReference>
<dbReference type="UniPathway" id="UPA00335"/>
<evidence type="ECO:0000256" key="1">
    <source>
        <dbReference type="ARBA" id="ARBA00004711"/>
    </source>
</evidence>
<dbReference type="InterPro" id="IPR017968">
    <property type="entry name" value="Acylphosphatase_CS"/>
</dbReference>
<dbReference type="InterPro" id="IPR017945">
    <property type="entry name" value="DHBP_synth_RibB-like_a/b_dom"/>
</dbReference>
<dbReference type="Pfam" id="PF00708">
    <property type="entry name" value="Acylphosphatase"/>
    <property type="match status" value="1"/>
</dbReference>
<dbReference type="GO" id="GO:0008270">
    <property type="term" value="F:zinc ion binding"/>
    <property type="evidence" value="ECO:0007669"/>
    <property type="project" value="UniProtKB-KW"/>
</dbReference>
<comment type="function">
    <text evidence="8">Involved in the maturation of [NiFe] hydrogenases. Along with HypE, it catalyzes the synthesis of the CN ligands of the active site iron of [NiFe]-hydrogenases. HypF functions as a carbamoyl transferase using carbamoylphosphate as a substrate and transferring the carboxamido moiety in an ATP-dependent reaction to the thiolate of the C-terminal cysteine of HypE yielding a protein-S-carboxamide.</text>
</comment>
<evidence type="ECO:0000256" key="8">
    <source>
        <dbReference type="PIRNR" id="PIRNR006256"/>
    </source>
</evidence>
<feature type="active site" evidence="9">
    <location>
        <position position="17"/>
    </location>
</feature>
<dbReference type="GO" id="GO:0003998">
    <property type="term" value="F:acylphosphatase activity"/>
    <property type="evidence" value="ECO:0007669"/>
    <property type="project" value="UniProtKB-EC"/>
</dbReference>
<dbReference type="GO" id="GO:0016874">
    <property type="term" value="F:ligase activity"/>
    <property type="evidence" value="ECO:0007669"/>
    <property type="project" value="UniProtKB-UniRule"/>
</dbReference>
<dbReference type="InterPro" id="IPR004421">
    <property type="entry name" value="Carbamoyltransferase_HypF"/>
</dbReference>
<keyword evidence="5" id="KW-0863">Zinc-finger</keyword>
<reference evidence="12" key="1">
    <citation type="submission" date="2015-04" db="EMBL/GenBank/DDBJ databases">
        <authorList>
            <person name="Syromyatnikov M.Y."/>
            <person name="Popov V.N."/>
        </authorList>
    </citation>
    <scope>NUCLEOTIDE SEQUENCE</scope>
    <source>
        <strain evidence="12">MO-1</strain>
    </source>
</reference>
<feature type="domain" description="YrdC-like" evidence="11">
    <location>
        <begin position="198"/>
        <end position="388"/>
    </location>
</feature>
<keyword evidence="12" id="KW-0808">Transferase</keyword>
<dbReference type="Pfam" id="PF01300">
    <property type="entry name" value="Sua5_yciO_yrdC"/>
    <property type="match status" value="1"/>
</dbReference>
<dbReference type="GO" id="GO:0016743">
    <property type="term" value="F:carboxyl- or carbamoyltransferase activity"/>
    <property type="evidence" value="ECO:0007669"/>
    <property type="project" value="UniProtKB-UniRule"/>
</dbReference>
<dbReference type="GO" id="GO:0003725">
    <property type="term" value="F:double-stranded RNA binding"/>
    <property type="evidence" value="ECO:0007669"/>
    <property type="project" value="InterPro"/>
</dbReference>
<evidence type="ECO:0000256" key="3">
    <source>
        <dbReference type="ARBA" id="ARBA00022598"/>
    </source>
</evidence>
<evidence type="ECO:0000256" key="7">
    <source>
        <dbReference type="ARBA" id="ARBA00048220"/>
    </source>
</evidence>
<dbReference type="AlphaFoldDB" id="A0A1S7LDK3"/>
<evidence type="ECO:0000256" key="9">
    <source>
        <dbReference type="PROSITE-ProRule" id="PRU00520"/>
    </source>
</evidence>
<dbReference type="InterPro" id="IPR055128">
    <property type="entry name" value="HypF_C_2"/>
</dbReference>
<sequence>MARLIHIQGRVQGVGFRPHIYRLAHTLGLDGHVQNLGSHVEVLVAGSDALQDQFIQQIIEKAPPLAKPVIQSVKPSNEKVAEGFRIIPSAKAKGAPFLPPDQFCCDDCLEEIQDPAARRYQYPFTNCTQCGPRYTLIAALPYDRPNTAMADFPLCPACAKEYGDPLDRRFHAQPLACPVCGPQLSWQQGDTASLAAREEALQAALEALKRGEIIAVKGVGGYHLLCDATREESVATLRSRKRRPHKPLAIMLPQVGADGLAMLQRYAEPSKEHLQALLDPVRPIVLMPLKPGTDLAPSVAPGLDEVGVMLPYSPLHHLLLQQWGRPLVATSGNISGEPVLIDALEAEQRLKGVVDGFLHHNRPILRPADDGVVRVIHGRARMLRPGRGMAPVELELPLPLPKPTLAVGGHMKNAVALGWNKRVVLSPHIGEMDAPRTVAIFKQVCGDLQRIHGVQAERVVHDHHHGYTATREAEQMALPTYGVGHHAAHASALAGEHGVSRDENLLVFTWDGVGLGTEPERPTLWGGELLYGGPGRWQRVGSMRPFRLPGGDKVGREPWRAALSLCWQGGLDAPFTQAGSELLKQAWQRGLNAPVSSAVGRLFDGAAALMGLITHASFEGQGPFMMEALCRGEGQVIPLPLSLDEEGVLRLNWALLIHLMMDETLSQQQRSEAFHSSMAAGLIQMANHFRATMPVDGVGLTGGVFQNRWLTEQAVVGLEQQGYSVLLHEKVPMNDGGLAYGQLVEWAFKAQQCK</sequence>
<dbReference type="Pfam" id="PF17788">
    <property type="entry name" value="HypF_C"/>
    <property type="match status" value="1"/>
</dbReference>
<feature type="active site" evidence="9">
    <location>
        <position position="35"/>
    </location>
</feature>
<dbReference type="PANTHER" id="PTHR42959">
    <property type="entry name" value="CARBAMOYLTRANSFERASE"/>
    <property type="match status" value="1"/>
</dbReference>
<proteinExistence type="inferred from homology"/>
<comment type="similarity">
    <text evidence="2 8">Belongs to the carbamoyltransferase HypF family.</text>
</comment>
<dbReference type="InterPro" id="IPR041440">
    <property type="entry name" value="HypF_C"/>
</dbReference>
<dbReference type="InterPro" id="IPR036046">
    <property type="entry name" value="Acylphosphatase-like_dom_sf"/>
</dbReference>
<dbReference type="PROSITE" id="PS51163">
    <property type="entry name" value="YRDC"/>
    <property type="match status" value="1"/>
</dbReference>
<organism evidence="12">
    <name type="scientific">Magnetococcus massalia (strain MO-1)</name>
    <dbReference type="NCBI Taxonomy" id="451514"/>
    <lineage>
        <taxon>Bacteria</taxon>
        <taxon>Pseudomonadati</taxon>
        <taxon>Pseudomonadota</taxon>
        <taxon>Magnetococcia</taxon>
        <taxon>Magnetococcales</taxon>
        <taxon>Magnetococcaceae</taxon>
        <taxon>Magnetococcus</taxon>
    </lineage>
</organism>
<dbReference type="PROSITE" id="PS51160">
    <property type="entry name" value="ACYLPHOSPHATASE_3"/>
    <property type="match status" value="1"/>
</dbReference>
<evidence type="ECO:0000256" key="5">
    <source>
        <dbReference type="ARBA" id="ARBA00022771"/>
    </source>
</evidence>
<evidence type="ECO:0000259" key="10">
    <source>
        <dbReference type="PROSITE" id="PS51160"/>
    </source>
</evidence>
<dbReference type="EC" id="6.2.-.-" evidence="8"/>
<dbReference type="Gene3D" id="3.30.110.120">
    <property type="match status" value="1"/>
</dbReference>